<gene>
    <name evidence="2" type="ORF">C5Y96_04120</name>
</gene>
<name>A0A2S8G3N3_9BACT</name>
<dbReference type="EMBL" id="PUIA01000016">
    <property type="protein sequence ID" value="PQO39056.1"/>
    <property type="molecule type" value="Genomic_DNA"/>
</dbReference>
<sequence>MPGKKKELVPLFMPSLSSILIYAEDEKGEPLSPDEVIRVRNNASCIMVSPARFKKMEKERGPDIDPENCWYEFQLLRRELGRKPDLDPGPKFNQMSSSDPEYQQTIVDAQNTLDQFRAMLPEDGSSMPNAMVKTTIEEGENRAFMWLMNAVCDGDDFTAMFFEVPQNFTEYAEGDYLRIAPQDVMDWMVNDEGTLHGGYSIRYQRARKPEGERAEYDEYIGVTRYA</sequence>
<proteinExistence type="predicted"/>
<protein>
    <recommendedName>
        <fullName evidence="1">DUF2314 domain-containing protein</fullName>
    </recommendedName>
</protein>
<reference evidence="2 3" key="1">
    <citation type="submission" date="2018-02" db="EMBL/GenBank/DDBJ databases">
        <title>Comparative genomes isolates from brazilian mangrove.</title>
        <authorList>
            <person name="Araujo J.E."/>
            <person name="Taketani R.G."/>
            <person name="Silva M.C.P."/>
            <person name="Loureco M.V."/>
            <person name="Andreote F.D."/>
        </authorList>
    </citation>
    <scope>NUCLEOTIDE SEQUENCE [LARGE SCALE GENOMIC DNA]</scope>
    <source>
        <strain evidence="2 3">HEX-2 MGV</strain>
    </source>
</reference>
<dbReference type="Proteomes" id="UP000240009">
    <property type="component" value="Unassembled WGS sequence"/>
</dbReference>
<organism evidence="2 3">
    <name type="scientific">Blastopirellula marina</name>
    <dbReference type="NCBI Taxonomy" id="124"/>
    <lineage>
        <taxon>Bacteria</taxon>
        <taxon>Pseudomonadati</taxon>
        <taxon>Planctomycetota</taxon>
        <taxon>Planctomycetia</taxon>
        <taxon>Pirellulales</taxon>
        <taxon>Pirellulaceae</taxon>
        <taxon>Blastopirellula</taxon>
    </lineage>
</organism>
<accession>A0A2S8G3N3</accession>
<comment type="caution">
    <text evidence="2">The sequence shown here is derived from an EMBL/GenBank/DDBJ whole genome shotgun (WGS) entry which is preliminary data.</text>
</comment>
<evidence type="ECO:0000313" key="2">
    <source>
        <dbReference type="EMBL" id="PQO39056.1"/>
    </source>
</evidence>
<evidence type="ECO:0000259" key="1">
    <source>
        <dbReference type="Pfam" id="PF10077"/>
    </source>
</evidence>
<evidence type="ECO:0000313" key="3">
    <source>
        <dbReference type="Proteomes" id="UP000240009"/>
    </source>
</evidence>
<dbReference type="AlphaFoldDB" id="A0A2S8G3N3"/>
<dbReference type="RefSeq" id="WP_105350257.1">
    <property type="nucleotide sequence ID" value="NZ_PUIA01000016.1"/>
</dbReference>
<dbReference type="OrthoDB" id="7066376at2"/>
<dbReference type="Pfam" id="PF10077">
    <property type="entry name" value="DUF2314"/>
    <property type="match status" value="1"/>
</dbReference>
<feature type="domain" description="DUF2314" evidence="1">
    <location>
        <begin position="99"/>
        <end position="222"/>
    </location>
</feature>
<dbReference type="InterPro" id="IPR018756">
    <property type="entry name" value="DUF2314"/>
</dbReference>